<accession>B1FHI4</accession>
<dbReference type="EMBL" id="ABLC01000089">
    <property type="protein sequence ID" value="EDT03006.1"/>
    <property type="molecule type" value="Genomic_DNA"/>
</dbReference>
<reference evidence="1 2" key="1">
    <citation type="submission" date="2008-03" db="EMBL/GenBank/DDBJ databases">
        <title>Sequencing of the draft genome and assembly of Burkholderia ambifaria IOP40-10.</title>
        <authorList>
            <consortium name="US DOE Joint Genome Institute (JGI-PGF)"/>
            <person name="Copeland A."/>
            <person name="Lucas S."/>
            <person name="Lapidus A."/>
            <person name="Glavina del Rio T."/>
            <person name="Dalin E."/>
            <person name="Tice H."/>
            <person name="Bruce D."/>
            <person name="Goodwin L."/>
            <person name="Pitluck S."/>
            <person name="Larimer F."/>
            <person name="Land M.L."/>
            <person name="Hauser L."/>
            <person name="Tiedje J."/>
            <person name="Richardson P."/>
        </authorList>
    </citation>
    <scope>NUCLEOTIDE SEQUENCE [LARGE SCALE GENOMIC DNA]</scope>
    <source>
        <strain evidence="1 2">IOP40-10</strain>
    </source>
</reference>
<evidence type="ECO:0008006" key="3">
    <source>
        <dbReference type="Google" id="ProtNLM"/>
    </source>
</evidence>
<comment type="caution">
    <text evidence="1">The sequence shown here is derived from an EMBL/GenBank/DDBJ whole genome shotgun (WGS) entry which is preliminary data.</text>
</comment>
<proteinExistence type="predicted"/>
<evidence type="ECO:0000313" key="1">
    <source>
        <dbReference type="EMBL" id="EDT03006.1"/>
    </source>
</evidence>
<evidence type="ECO:0000313" key="2">
    <source>
        <dbReference type="Proteomes" id="UP000005463"/>
    </source>
</evidence>
<dbReference type="PATRIC" id="fig|396596.7.peg.4143"/>
<name>B1FHI4_9BURK</name>
<dbReference type="AlphaFoldDB" id="B1FHI4"/>
<organism evidence="1 2">
    <name type="scientific">Burkholderia ambifaria IOP40-10</name>
    <dbReference type="NCBI Taxonomy" id="396596"/>
    <lineage>
        <taxon>Bacteria</taxon>
        <taxon>Pseudomonadati</taxon>
        <taxon>Pseudomonadota</taxon>
        <taxon>Betaproteobacteria</taxon>
        <taxon>Burkholderiales</taxon>
        <taxon>Burkholderiaceae</taxon>
        <taxon>Burkholderia</taxon>
        <taxon>Burkholderia cepacia complex</taxon>
    </lineage>
</organism>
<protein>
    <recommendedName>
        <fullName evidence="3">Metal ABC transporter ATPase</fullName>
    </recommendedName>
</protein>
<dbReference type="Proteomes" id="UP000005463">
    <property type="component" value="Unassembled WGS sequence"/>
</dbReference>
<gene>
    <name evidence="1" type="ORF">BamIOP4010DRAFT_3494</name>
</gene>
<dbReference type="InterPro" id="IPR036567">
    <property type="entry name" value="RHF-like"/>
</dbReference>
<sequence>MGVGMQIVCVGFTGYAALEAEAGAQLVRLERFRARLDDCRLTIESRTTGDGDRTYDVRLELLMHDRAPASLPSSTGDDVNETMRRAFAHAEQALSAWHADESEAVALRQVATGAAAQ</sequence>
<dbReference type="RefSeq" id="WP_006752670.1">
    <property type="nucleotide sequence ID" value="NZ_ABLC01000089.1"/>
</dbReference>
<dbReference type="Gene3D" id="3.30.160.100">
    <property type="entry name" value="Ribosome hibernation promotion factor-like"/>
    <property type="match status" value="1"/>
</dbReference>